<dbReference type="Pfam" id="PF00505">
    <property type="entry name" value="HMG_box"/>
    <property type="match status" value="1"/>
</dbReference>
<dbReference type="PROSITE" id="PS50118">
    <property type="entry name" value="HMG_BOX_2"/>
    <property type="match status" value="1"/>
</dbReference>
<dbReference type="GO" id="GO:0003677">
    <property type="term" value="F:DNA binding"/>
    <property type="evidence" value="ECO:0007669"/>
    <property type="project" value="UniProtKB-UniRule"/>
</dbReference>
<accession>A0AAV0B1Q7</accession>
<dbReference type="EMBL" id="CALTRL010002562">
    <property type="protein sequence ID" value="CAH7676031.1"/>
    <property type="molecule type" value="Genomic_DNA"/>
</dbReference>
<feature type="compositionally biased region" description="Low complexity" evidence="2">
    <location>
        <begin position="25"/>
        <end position="45"/>
    </location>
</feature>
<feature type="compositionally biased region" description="Polar residues" evidence="2">
    <location>
        <begin position="407"/>
        <end position="418"/>
    </location>
</feature>
<reference evidence="4" key="1">
    <citation type="submission" date="2022-06" db="EMBL/GenBank/DDBJ databases">
        <authorList>
            <consortium name="SYNGENTA / RWTH Aachen University"/>
        </authorList>
    </citation>
    <scope>NUCLEOTIDE SEQUENCE</scope>
</reference>
<feature type="compositionally biased region" description="Polar residues" evidence="2">
    <location>
        <begin position="476"/>
        <end position="493"/>
    </location>
</feature>
<dbReference type="Proteomes" id="UP001153365">
    <property type="component" value="Unassembled WGS sequence"/>
</dbReference>
<keyword evidence="1" id="KW-0539">Nucleus</keyword>
<sequence length="685" mass="73659">MSPHPEYLMASQRSPAMPHTLPFISSPDSTNTTTSSSAPARSTTPFGQRPASFYSNDSVQHFQSNPLTHTGHDSNQKNQQQRNSDIKLSPFPAVVQKDDSPEVSSDPEQHTSHISRPVLETDGVVSSEVGEVPGILHQDLHPDGQPRRPMNAFMIFARHRRPAIQAKEPGLKTGEISKRLSHDWKNLPEEDKLHYLEQAKLLKDEFHSRFPEYVYKRRPNNTGKRRSSTSQQQLPTKFTCGPGAPQMMGPPMNGVMTHRPDIHAHPHHRQLHGQVRGDIYQTHSHHMPPHPHQHAQPPCRPLSSLAQPSPKMGGHHFYAANNDPSSPSYHQIGHSFSKPCGTIPQRVQPAPGQYPSLPRGSAIDSNSTAVGTATSIAHSPRSASPGPSPVTAPDGISNTYLRLPSSHGGTHPSQQSPGNYPWFSNDHHYATSSAHPHQAQTPLSANRSSFYYPSWPASGTPDSQSLCASDAGSASVGHNASDGSQQVNHSRAASYSAGPSLYRPPSPMDRSRQLSLPSHAMSNSAGAEGPNSAPNSIGLAYSTRSQSENQQGEAPSLNSTPSHAGYGAYSSQDVASSAPRSYPPSSINGGYNNVNGGRNNIVRSGCNQSSGGLESVNQNYEPQSQLQQQSGTGPTNSTHQSNGFGSHYSSIHQPISQANSASSSHHAHPAAHTTSTNNVATSVAY</sequence>
<dbReference type="PRINTS" id="PR00886">
    <property type="entry name" value="HIGHMOBLTY12"/>
</dbReference>
<dbReference type="SMART" id="SM00398">
    <property type="entry name" value="HMG"/>
    <property type="match status" value="1"/>
</dbReference>
<dbReference type="InterPro" id="IPR052856">
    <property type="entry name" value="SOX30_TF"/>
</dbReference>
<feature type="compositionally biased region" description="Low complexity" evidence="2">
    <location>
        <begin position="575"/>
        <end position="594"/>
    </location>
</feature>
<organism evidence="4 5">
    <name type="scientific">Phakopsora pachyrhizi</name>
    <name type="common">Asian soybean rust disease fungus</name>
    <dbReference type="NCBI Taxonomy" id="170000"/>
    <lineage>
        <taxon>Eukaryota</taxon>
        <taxon>Fungi</taxon>
        <taxon>Dikarya</taxon>
        <taxon>Basidiomycota</taxon>
        <taxon>Pucciniomycotina</taxon>
        <taxon>Pucciniomycetes</taxon>
        <taxon>Pucciniales</taxon>
        <taxon>Phakopsoraceae</taxon>
        <taxon>Phakopsora</taxon>
    </lineage>
</organism>
<feature type="compositionally biased region" description="Polar residues" evidence="2">
    <location>
        <begin position="513"/>
        <end position="525"/>
    </location>
</feature>
<feature type="compositionally biased region" description="Basic residues" evidence="2">
    <location>
        <begin position="216"/>
        <end position="227"/>
    </location>
</feature>
<dbReference type="Gene3D" id="1.10.30.10">
    <property type="entry name" value="High mobility group box domain"/>
    <property type="match status" value="1"/>
</dbReference>
<name>A0AAV0B1Q7_PHAPC</name>
<keyword evidence="1" id="KW-0238">DNA-binding</keyword>
<dbReference type="InterPro" id="IPR009071">
    <property type="entry name" value="HMG_box_dom"/>
</dbReference>
<feature type="compositionally biased region" description="Polar residues" evidence="2">
    <location>
        <begin position="542"/>
        <end position="562"/>
    </location>
</feature>
<evidence type="ECO:0000256" key="1">
    <source>
        <dbReference type="PROSITE-ProRule" id="PRU00267"/>
    </source>
</evidence>
<feature type="region of interest" description="Disordered" evidence="2">
    <location>
        <begin position="622"/>
        <end position="685"/>
    </location>
</feature>
<evidence type="ECO:0000313" key="4">
    <source>
        <dbReference type="EMBL" id="CAH7676031.1"/>
    </source>
</evidence>
<keyword evidence="5" id="KW-1185">Reference proteome</keyword>
<feature type="region of interest" description="Disordered" evidence="2">
    <location>
        <begin position="215"/>
        <end position="243"/>
    </location>
</feature>
<feature type="region of interest" description="Disordered" evidence="2">
    <location>
        <begin position="1"/>
        <end position="118"/>
    </location>
</feature>
<dbReference type="PANTHER" id="PTHR47279">
    <property type="entry name" value="TRANSCRIPTION FACTOR SOX-30"/>
    <property type="match status" value="1"/>
</dbReference>
<evidence type="ECO:0000259" key="3">
    <source>
        <dbReference type="PROSITE" id="PS50118"/>
    </source>
</evidence>
<evidence type="ECO:0000313" key="5">
    <source>
        <dbReference type="Proteomes" id="UP001153365"/>
    </source>
</evidence>
<feature type="compositionally biased region" description="Polar residues" evidence="2">
    <location>
        <begin position="622"/>
        <end position="657"/>
    </location>
</feature>
<dbReference type="InterPro" id="IPR036910">
    <property type="entry name" value="HMG_box_dom_sf"/>
</dbReference>
<feature type="compositionally biased region" description="Polar residues" evidence="2">
    <location>
        <begin position="53"/>
        <end position="68"/>
    </location>
</feature>
<protein>
    <recommendedName>
        <fullName evidence="3">HMG box domain-containing protein</fullName>
    </recommendedName>
</protein>
<feature type="compositionally biased region" description="Low complexity" evidence="2">
    <location>
        <begin position="658"/>
        <end position="678"/>
    </location>
</feature>
<dbReference type="GO" id="GO:0005634">
    <property type="term" value="C:nucleus"/>
    <property type="evidence" value="ECO:0007669"/>
    <property type="project" value="UniProtKB-UniRule"/>
</dbReference>
<feature type="compositionally biased region" description="Polar residues" evidence="2">
    <location>
        <begin position="363"/>
        <end position="377"/>
    </location>
</feature>
<dbReference type="AlphaFoldDB" id="A0AAV0B1Q7"/>
<proteinExistence type="predicted"/>
<dbReference type="PANTHER" id="PTHR47279:SF1">
    <property type="entry name" value="TRANSCRIPTION FACTOR SOX-30"/>
    <property type="match status" value="1"/>
</dbReference>
<feature type="domain" description="HMG box" evidence="3">
    <location>
        <begin position="146"/>
        <end position="214"/>
    </location>
</feature>
<feature type="region of interest" description="Disordered" evidence="2">
    <location>
        <begin position="322"/>
        <end position="425"/>
    </location>
</feature>
<comment type="caution">
    <text evidence="4">The sequence shown here is derived from an EMBL/GenBank/DDBJ whole genome shotgun (WGS) entry which is preliminary data.</text>
</comment>
<gene>
    <name evidence="4" type="ORF">PPACK8108_LOCUS11131</name>
</gene>
<feature type="region of interest" description="Disordered" evidence="2">
    <location>
        <begin position="461"/>
        <end position="594"/>
    </location>
</feature>
<feature type="DNA-binding region" description="HMG box" evidence="1">
    <location>
        <begin position="146"/>
        <end position="214"/>
    </location>
</feature>
<dbReference type="SUPFAM" id="SSF47095">
    <property type="entry name" value="HMG-box"/>
    <property type="match status" value="1"/>
</dbReference>
<evidence type="ECO:0000256" key="2">
    <source>
        <dbReference type="SAM" id="MobiDB-lite"/>
    </source>
</evidence>